<reference evidence="1 2" key="1">
    <citation type="submission" date="2017-04" db="EMBL/GenBank/DDBJ databases">
        <authorList>
            <person name="Afonso C.L."/>
            <person name="Miller P.J."/>
            <person name="Scott M.A."/>
            <person name="Spackman E."/>
            <person name="Goraichik I."/>
            <person name="Dimitrov K.M."/>
            <person name="Suarez D.L."/>
            <person name="Swayne D.E."/>
        </authorList>
    </citation>
    <scope>NUCLEOTIDE SEQUENCE [LARGE SCALE GENOMIC DNA]</scope>
    <source>
        <strain evidence="1 2">DSM 11270</strain>
    </source>
</reference>
<proteinExistence type="predicted"/>
<evidence type="ECO:0000313" key="1">
    <source>
        <dbReference type="EMBL" id="SMB95303.1"/>
    </source>
</evidence>
<dbReference type="STRING" id="656914.SAMN00017405_0373"/>
<dbReference type="Proteomes" id="UP000192731">
    <property type="component" value="Unassembled WGS sequence"/>
</dbReference>
<protein>
    <submittedName>
        <fullName evidence="1">Uncharacterized protein</fullName>
    </submittedName>
</protein>
<dbReference type="EMBL" id="FWWT01000022">
    <property type="protein sequence ID" value="SMB95303.1"/>
    <property type="molecule type" value="Genomic_DNA"/>
</dbReference>
<dbReference type="RefSeq" id="WP_084054173.1">
    <property type="nucleotide sequence ID" value="NZ_FWWT01000022.1"/>
</dbReference>
<dbReference type="OrthoDB" id="2974702at2"/>
<sequence>MKKQVYEIDENGYIKSINVTEFDEEDNPTEGLTKNIITIDPPNGLYRAKWTGTGWIEDMSQEDIDALNNQPRELTDIEKIKISQAEQFETILELLGGL</sequence>
<dbReference type="AlphaFoldDB" id="A0A1W1VPV4"/>
<name>A0A1W1VPV4_DESTI</name>
<organism evidence="1 2">
    <name type="scientific">Desulfonispora thiosulfatigenes DSM 11270</name>
    <dbReference type="NCBI Taxonomy" id="656914"/>
    <lineage>
        <taxon>Bacteria</taxon>
        <taxon>Bacillati</taxon>
        <taxon>Bacillota</taxon>
        <taxon>Clostridia</taxon>
        <taxon>Eubacteriales</taxon>
        <taxon>Peptococcaceae</taxon>
        <taxon>Desulfonispora</taxon>
    </lineage>
</organism>
<keyword evidence="2" id="KW-1185">Reference proteome</keyword>
<accession>A0A1W1VPV4</accession>
<evidence type="ECO:0000313" key="2">
    <source>
        <dbReference type="Proteomes" id="UP000192731"/>
    </source>
</evidence>
<gene>
    <name evidence="1" type="ORF">SAMN00017405_0373</name>
</gene>